<accession>A0A378MZG7</accession>
<dbReference type="EMBL" id="UGPN01000002">
    <property type="protein sequence ID" value="STY59078.1"/>
    <property type="molecule type" value="Genomic_DNA"/>
</dbReference>
<protein>
    <submittedName>
        <fullName evidence="1">Uncharacterized protein</fullName>
    </submittedName>
</protein>
<evidence type="ECO:0000313" key="2">
    <source>
        <dbReference type="Proteomes" id="UP000254802"/>
    </source>
</evidence>
<name>A0A378MZG7_MANHA</name>
<dbReference type="AlphaFoldDB" id="A0A378MZG7"/>
<organism evidence="1 2">
    <name type="scientific">Mannheimia haemolytica</name>
    <name type="common">Pasteurella haemolytica</name>
    <dbReference type="NCBI Taxonomy" id="75985"/>
    <lineage>
        <taxon>Bacteria</taxon>
        <taxon>Pseudomonadati</taxon>
        <taxon>Pseudomonadota</taxon>
        <taxon>Gammaproteobacteria</taxon>
        <taxon>Pasteurellales</taxon>
        <taxon>Pasteurellaceae</taxon>
        <taxon>Mannheimia</taxon>
    </lineage>
</organism>
<proteinExistence type="predicted"/>
<dbReference type="Proteomes" id="UP000254802">
    <property type="component" value="Unassembled WGS sequence"/>
</dbReference>
<gene>
    <name evidence="1" type="ORF">NCTC10638_00226</name>
</gene>
<sequence length="86" mass="9415">MRKSTTPSHIALTMEQAGKLNQSINYAQAILTLIQNDSINNEGEEPDEFFTSTSTIKTAISAVQHFLNVAEENSKGVYLSLEVNNG</sequence>
<reference evidence="1 2" key="1">
    <citation type="submission" date="2018-06" db="EMBL/GenBank/DDBJ databases">
        <authorList>
            <consortium name="Pathogen Informatics"/>
            <person name="Doyle S."/>
        </authorList>
    </citation>
    <scope>NUCLEOTIDE SEQUENCE [LARGE SCALE GENOMIC DNA]</scope>
    <source>
        <strain evidence="1 2">NCTC10638</strain>
    </source>
</reference>
<evidence type="ECO:0000313" key="1">
    <source>
        <dbReference type="EMBL" id="STY59078.1"/>
    </source>
</evidence>